<proteinExistence type="predicted"/>
<name>A0A0F9VV45_9ZZZZ</name>
<evidence type="ECO:0000313" key="1">
    <source>
        <dbReference type="EMBL" id="KKO07940.1"/>
    </source>
</evidence>
<dbReference type="EMBL" id="LAZR01000011">
    <property type="protein sequence ID" value="KKO07940.1"/>
    <property type="molecule type" value="Genomic_DNA"/>
</dbReference>
<organism evidence="1">
    <name type="scientific">marine sediment metagenome</name>
    <dbReference type="NCBI Taxonomy" id="412755"/>
    <lineage>
        <taxon>unclassified sequences</taxon>
        <taxon>metagenomes</taxon>
        <taxon>ecological metagenomes</taxon>
    </lineage>
</organism>
<comment type="caution">
    <text evidence="1">The sequence shown here is derived from an EMBL/GenBank/DDBJ whole genome shotgun (WGS) entry which is preliminary data.</text>
</comment>
<sequence>MLVNVSYNNKEVTRKIDEQVGKPFTLKERWAMGGIGSPKLTITETSIEIRNLLILDNNRDTCNVEMRPKGIIVGFRSLLESYALIIPYYKLTLYKGEASVYSIYRDHYFIKVASDTKAVQKFFKKLLTYKADNAPTSIEDL</sequence>
<protein>
    <submittedName>
        <fullName evidence="1">Uncharacterized protein</fullName>
    </submittedName>
</protein>
<reference evidence="1" key="1">
    <citation type="journal article" date="2015" name="Nature">
        <title>Complex archaea that bridge the gap between prokaryotes and eukaryotes.</title>
        <authorList>
            <person name="Spang A."/>
            <person name="Saw J.H."/>
            <person name="Jorgensen S.L."/>
            <person name="Zaremba-Niedzwiedzka K."/>
            <person name="Martijn J."/>
            <person name="Lind A.E."/>
            <person name="van Eijk R."/>
            <person name="Schleper C."/>
            <person name="Guy L."/>
            <person name="Ettema T.J."/>
        </authorList>
    </citation>
    <scope>NUCLEOTIDE SEQUENCE</scope>
</reference>
<dbReference type="AlphaFoldDB" id="A0A0F9VV45"/>
<accession>A0A0F9VV45</accession>
<gene>
    <name evidence="1" type="ORF">LCGC14_0052820</name>
</gene>